<dbReference type="EMBL" id="JARBJD010000164">
    <property type="protein sequence ID" value="KAK2949009.1"/>
    <property type="molecule type" value="Genomic_DNA"/>
</dbReference>
<name>A0ABQ9XBD8_9EUKA</name>
<organism evidence="2 3">
    <name type="scientific">Blattamonas nauphoetae</name>
    <dbReference type="NCBI Taxonomy" id="2049346"/>
    <lineage>
        <taxon>Eukaryota</taxon>
        <taxon>Metamonada</taxon>
        <taxon>Preaxostyla</taxon>
        <taxon>Oxymonadida</taxon>
        <taxon>Blattamonas</taxon>
    </lineage>
</organism>
<feature type="compositionally biased region" description="Polar residues" evidence="1">
    <location>
        <begin position="366"/>
        <end position="377"/>
    </location>
</feature>
<reference evidence="2 3" key="1">
    <citation type="journal article" date="2022" name="bioRxiv">
        <title>Genomics of Preaxostyla Flagellates Illuminates Evolutionary Transitions and the Path Towards Mitochondrial Loss.</title>
        <authorList>
            <person name="Novak L.V.F."/>
            <person name="Treitli S.C."/>
            <person name="Pyrih J."/>
            <person name="Halakuc P."/>
            <person name="Pipaliya S.V."/>
            <person name="Vacek V."/>
            <person name="Brzon O."/>
            <person name="Soukal P."/>
            <person name="Eme L."/>
            <person name="Dacks J.B."/>
            <person name="Karnkowska A."/>
            <person name="Elias M."/>
            <person name="Hampl V."/>
        </authorList>
    </citation>
    <scope>NUCLEOTIDE SEQUENCE [LARGE SCALE GENOMIC DNA]</scope>
    <source>
        <strain evidence="2">NAU3</strain>
        <tissue evidence="2">Gut</tissue>
    </source>
</reference>
<keyword evidence="3" id="KW-1185">Reference proteome</keyword>
<dbReference type="Proteomes" id="UP001281761">
    <property type="component" value="Unassembled WGS sequence"/>
</dbReference>
<proteinExistence type="predicted"/>
<evidence type="ECO:0000256" key="1">
    <source>
        <dbReference type="SAM" id="MobiDB-lite"/>
    </source>
</evidence>
<feature type="compositionally biased region" description="Basic and acidic residues" evidence="1">
    <location>
        <begin position="443"/>
        <end position="461"/>
    </location>
</feature>
<comment type="caution">
    <text evidence="2">The sequence shown here is derived from an EMBL/GenBank/DDBJ whole genome shotgun (WGS) entry which is preliminary data.</text>
</comment>
<protein>
    <submittedName>
        <fullName evidence="2">Uncharacterized protein</fullName>
    </submittedName>
</protein>
<feature type="region of interest" description="Disordered" evidence="1">
    <location>
        <begin position="357"/>
        <end position="461"/>
    </location>
</feature>
<accession>A0ABQ9XBD8</accession>
<gene>
    <name evidence="2" type="ORF">BLNAU_16009</name>
</gene>
<sequence>MQDGQPLTLSELHEFISTDQKDIHPRSPHVILLDGAVVRMSQFKLHFLEGLHRPTRLRHLTAFLQGEEIGRTGTRLYLKEGESKQLQRDILELISNGLHPTNKDVGVMNKIRFRRNTRTVSQLGQGLDKEASTLQSPETHLHGADETKCHDKSSHTTVLRQFEIVLADQGIDSICLPSNCSSILQPCDLYVNSAFKRNLQKLPPLPSKTKQRTELISWLLKVESAAKTALDNSEQIVASFREAGIYPYNSDLITGQLRDGSLAEEARRGFPLGSKILSDPLVQSGWRCHLKLPEGDDDQELETVRPISIQAEIDEADPFLEAHQLALRKRLMFPTQDQDDDDTDHLLITETDARCELNPTCDEKTPPSSTQQPSTKDNAQRPVPRARLKMIRDDDDEDPIPQLPTKTKRQESTKSTFLPSERLIPRHKHPLSSPSLGFSKAECSSKDQGGRAKHSPEWYMS</sequence>
<evidence type="ECO:0000313" key="2">
    <source>
        <dbReference type="EMBL" id="KAK2949009.1"/>
    </source>
</evidence>
<evidence type="ECO:0000313" key="3">
    <source>
        <dbReference type="Proteomes" id="UP001281761"/>
    </source>
</evidence>